<dbReference type="InterPro" id="IPR011101">
    <property type="entry name" value="DUF5131"/>
</dbReference>
<protein>
    <recommendedName>
        <fullName evidence="3">Phage Gp37/Gp68 family protein</fullName>
    </recommendedName>
</protein>
<dbReference type="Proteomes" id="UP000256695">
    <property type="component" value="Unassembled WGS sequence"/>
</dbReference>
<organism evidence="1 2">
    <name type="scientific">Helicobacter anseris</name>
    <dbReference type="NCBI Taxonomy" id="375926"/>
    <lineage>
        <taxon>Bacteria</taxon>
        <taxon>Pseudomonadati</taxon>
        <taxon>Campylobacterota</taxon>
        <taxon>Epsilonproteobacteria</taxon>
        <taxon>Campylobacterales</taxon>
        <taxon>Helicobacteraceae</taxon>
        <taxon>Helicobacter</taxon>
    </lineage>
</organism>
<accession>A0A3D8J911</accession>
<proteinExistence type="predicted"/>
<dbReference type="AlphaFoldDB" id="A0A3D8J911"/>
<reference evidence="1 2" key="1">
    <citation type="submission" date="2018-04" db="EMBL/GenBank/DDBJ databases">
        <title>Novel Campyloabacter and Helicobacter Species and Strains.</title>
        <authorList>
            <person name="Mannion A.J."/>
            <person name="Shen Z."/>
            <person name="Fox J.G."/>
        </authorList>
    </citation>
    <scope>NUCLEOTIDE SEQUENCE [LARGE SCALE GENOMIC DNA]</scope>
    <source>
        <strain evidence="1 2">MIT 04-9362</strain>
    </source>
</reference>
<dbReference type="EMBL" id="NXLX01000007">
    <property type="protein sequence ID" value="RDU73983.1"/>
    <property type="molecule type" value="Genomic_DNA"/>
</dbReference>
<gene>
    <name evidence="1" type="ORF">CQA57_04030</name>
</gene>
<evidence type="ECO:0000313" key="1">
    <source>
        <dbReference type="EMBL" id="RDU73983.1"/>
    </source>
</evidence>
<dbReference type="OrthoDB" id="9787478at2"/>
<comment type="caution">
    <text evidence="1">The sequence shown here is derived from an EMBL/GenBank/DDBJ whole genome shotgun (WGS) entry which is preliminary data.</text>
</comment>
<evidence type="ECO:0008006" key="3">
    <source>
        <dbReference type="Google" id="ProtNLM"/>
    </source>
</evidence>
<sequence>MSDLFHEKMDIAFLNQIMQVITETPQHQYQILTKRPKRMREYFLTHPIPQNAWLGTTVESSRVKHRIKEISDLPAKIKWLSCEPLLDDLGVLDLSGIDWVIVGGESGSNARVMQEQWVLNIQKQCQEQKVAFFFKQWGAYGSDGKRRSKKENGAKLEGREYRNYPKIYKKIKDLLEF</sequence>
<evidence type="ECO:0000313" key="2">
    <source>
        <dbReference type="Proteomes" id="UP000256695"/>
    </source>
</evidence>
<name>A0A3D8J911_9HELI</name>
<keyword evidence="2" id="KW-1185">Reference proteome</keyword>
<dbReference type="Pfam" id="PF07505">
    <property type="entry name" value="DUF5131"/>
    <property type="match status" value="1"/>
</dbReference>